<comment type="caution">
    <text evidence="2">The sequence shown here is derived from an EMBL/GenBank/DDBJ whole genome shotgun (WGS) entry which is preliminary data.</text>
</comment>
<dbReference type="AlphaFoldDB" id="A0A7W2D700"/>
<evidence type="ECO:0000256" key="1">
    <source>
        <dbReference type="SAM" id="MobiDB-lite"/>
    </source>
</evidence>
<proteinExistence type="predicted"/>
<organism evidence="2 3">
    <name type="scientific">Streptomyces himalayensis subsp. aureolus</name>
    <dbReference type="NCBI Taxonomy" id="2758039"/>
    <lineage>
        <taxon>Bacteria</taxon>
        <taxon>Bacillati</taxon>
        <taxon>Actinomycetota</taxon>
        <taxon>Actinomycetes</taxon>
        <taxon>Kitasatosporales</taxon>
        <taxon>Streptomycetaceae</taxon>
        <taxon>Streptomyces</taxon>
        <taxon>Streptomyces himalayensis</taxon>
    </lineage>
</organism>
<name>A0A7W2D700_9ACTN</name>
<sequence>MNDGEETTAQAEPAPASGPARDARGHFITTIDHDQRAAAAARLRADNPKMTYQQIADAVGYSNKGDAWRAVQKCREAVIKSAGAELVAAEAQQLDDLFVSALEVLERDHVVVSHGKVMLGDDGQPLIDDGPKLAAIREMRQIRESYRKLYGLDQPTQVSVSGAVRYEVVGVDPEDLT</sequence>
<dbReference type="RefSeq" id="WP_181867360.1">
    <property type="nucleotide sequence ID" value="NZ_JACEQY010000049.1"/>
</dbReference>
<keyword evidence="3" id="KW-1185">Reference proteome</keyword>
<reference evidence="2 3" key="1">
    <citation type="submission" date="2020-07" db="EMBL/GenBank/DDBJ databases">
        <title>Streptomyces isolated from Indian soil.</title>
        <authorList>
            <person name="Mandal S."/>
            <person name="Maiti P.K."/>
        </authorList>
    </citation>
    <scope>NUCLEOTIDE SEQUENCE [LARGE SCALE GENOMIC DNA]</scope>
    <source>
        <strain evidence="2 3">PSKA54</strain>
    </source>
</reference>
<accession>A0A7W2D700</accession>
<evidence type="ECO:0008006" key="4">
    <source>
        <dbReference type="Google" id="ProtNLM"/>
    </source>
</evidence>
<evidence type="ECO:0000313" key="2">
    <source>
        <dbReference type="EMBL" id="MBA4865923.1"/>
    </source>
</evidence>
<gene>
    <name evidence="2" type="ORF">H1V43_32180</name>
</gene>
<dbReference type="EMBL" id="JACEQY010000049">
    <property type="protein sequence ID" value="MBA4865923.1"/>
    <property type="molecule type" value="Genomic_DNA"/>
</dbReference>
<evidence type="ECO:0000313" key="3">
    <source>
        <dbReference type="Proteomes" id="UP000586976"/>
    </source>
</evidence>
<protein>
    <recommendedName>
        <fullName evidence="4">Terminase small subunit</fullName>
    </recommendedName>
</protein>
<feature type="region of interest" description="Disordered" evidence="1">
    <location>
        <begin position="1"/>
        <end position="24"/>
    </location>
</feature>
<dbReference type="Proteomes" id="UP000586976">
    <property type="component" value="Unassembled WGS sequence"/>
</dbReference>